<sequence length="46" mass="5485">MPSFHKNNKFQFHKLFTCSLEWKATMENLPRLLPSMTQATVLQYNL</sequence>
<evidence type="ECO:0000313" key="1">
    <source>
        <dbReference type="EMBL" id="JAH89811.1"/>
    </source>
</evidence>
<organism evidence="1">
    <name type="scientific">Anguilla anguilla</name>
    <name type="common">European freshwater eel</name>
    <name type="synonym">Muraena anguilla</name>
    <dbReference type="NCBI Taxonomy" id="7936"/>
    <lineage>
        <taxon>Eukaryota</taxon>
        <taxon>Metazoa</taxon>
        <taxon>Chordata</taxon>
        <taxon>Craniata</taxon>
        <taxon>Vertebrata</taxon>
        <taxon>Euteleostomi</taxon>
        <taxon>Actinopterygii</taxon>
        <taxon>Neopterygii</taxon>
        <taxon>Teleostei</taxon>
        <taxon>Anguilliformes</taxon>
        <taxon>Anguillidae</taxon>
        <taxon>Anguilla</taxon>
    </lineage>
</organism>
<dbReference type="AlphaFoldDB" id="A0A0E9WHR1"/>
<name>A0A0E9WHR1_ANGAN</name>
<dbReference type="EMBL" id="GBXM01018766">
    <property type="protein sequence ID" value="JAH89811.1"/>
    <property type="molecule type" value="Transcribed_RNA"/>
</dbReference>
<reference evidence="1" key="1">
    <citation type="submission" date="2014-11" db="EMBL/GenBank/DDBJ databases">
        <authorList>
            <person name="Amaro Gonzalez C."/>
        </authorList>
    </citation>
    <scope>NUCLEOTIDE SEQUENCE</scope>
</reference>
<protein>
    <submittedName>
        <fullName evidence="1">Uncharacterized protein</fullName>
    </submittedName>
</protein>
<accession>A0A0E9WHR1</accession>
<reference evidence="1" key="2">
    <citation type="journal article" date="2015" name="Fish Shellfish Immunol.">
        <title>Early steps in the European eel (Anguilla anguilla)-Vibrio vulnificus interaction in the gills: Role of the RtxA13 toxin.</title>
        <authorList>
            <person name="Callol A."/>
            <person name="Pajuelo D."/>
            <person name="Ebbesson L."/>
            <person name="Teles M."/>
            <person name="MacKenzie S."/>
            <person name="Amaro C."/>
        </authorList>
    </citation>
    <scope>NUCLEOTIDE SEQUENCE</scope>
</reference>
<proteinExistence type="predicted"/>